<accession>A0A919U037</accession>
<protein>
    <submittedName>
        <fullName evidence="2">Uncharacterized protein</fullName>
    </submittedName>
</protein>
<evidence type="ECO:0000313" key="2">
    <source>
        <dbReference type="EMBL" id="GIG21503.1"/>
    </source>
</evidence>
<organism evidence="2 3">
    <name type="scientific">Cellulomonas chitinilytica</name>
    <dbReference type="NCBI Taxonomy" id="398759"/>
    <lineage>
        <taxon>Bacteria</taxon>
        <taxon>Bacillati</taxon>
        <taxon>Actinomycetota</taxon>
        <taxon>Actinomycetes</taxon>
        <taxon>Micrococcales</taxon>
        <taxon>Cellulomonadaceae</taxon>
        <taxon>Cellulomonas</taxon>
    </lineage>
</organism>
<keyword evidence="3" id="KW-1185">Reference proteome</keyword>
<dbReference type="EMBL" id="BONK01000007">
    <property type="protein sequence ID" value="GIG21503.1"/>
    <property type="molecule type" value="Genomic_DNA"/>
</dbReference>
<sequence length="70" mass="7766">MLGVEEVREERVHGCARVDGGQGGREGRRREHAHQPTVRPVGDTCERVTRVCVGCGLRAVDRRMDNGLAR</sequence>
<reference evidence="2" key="1">
    <citation type="submission" date="2021-01" db="EMBL/GenBank/DDBJ databases">
        <title>Whole genome shotgun sequence of Cellulomonas chitinilytica NBRC 110799.</title>
        <authorList>
            <person name="Komaki H."/>
            <person name="Tamura T."/>
        </authorList>
    </citation>
    <scope>NUCLEOTIDE SEQUENCE</scope>
    <source>
        <strain evidence="2">NBRC 110799</strain>
    </source>
</reference>
<proteinExistence type="predicted"/>
<gene>
    <name evidence="2" type="ORF">Cch01nite_22270</name>
</gene>
<comment type="caution">
    <text evidence="2">The sequence shown here is derived from an EMBL/GenBank/DDBJ whole genome shotgun (WGS) entry which is preliminary data.</text>
</comment>
<dbReference type="AlphaFoldDB" id="A0A919U037"/>
<feature type="region of interest" description="Disordered" evidence="1">
    <location>
        <begin position="14"/>
        <end position="37"/>
    </location>
</feature>
<dbReference type="Proteomes" id="UP000632740">
    <property type="component" value="Unassembled WGS sequence"/>
</dbReference>
<evidence type="ECO:0000256" key="1">
    <source>
        <dbReference type="SAM" id="MobiDB-lite"/>
    </source>
</evidence>
<name>A0A919U037_9CELL</name>
<evidence type="ECO:0000313" key="3">
    <source>
        <dbReference type="Proteomes" id="UP000632740"/>
    </source>
</evidence>